<accession>A0A1N6LXU8</accession>
<reference evidence="2 3" key="2">
    <citation type="journal article" date="2013" name="PLoS ONE">
        <title>Whole genome mapping and re-organization of the nuclear and mitochondrial genomes of Babesia microti isolates.</title>
        <authorList>
            <person name="Cornillot E."/>
            <person name="Dassouli A."/>
            <person name="Garg A."/>
            <person name="Pachikara N."/>
            <person name="Randazzo S."/>
            <person name="Depoix D."/>
            <person name="Carcy B."/>
            <person name="Delbecq S."/>
            <person name="Frutos R."/>
            <person name="Silva J.C."/>
            <person name="Sutton R."/>
            <person name="Krause P.J."/>
            <person name="Mamoun C.B."/>
        </authorList>
    </citation>
    <scope>NUCLEOTIDE SEQUENCE [LARGE SCALE GENOMIC DNA]</scope>
    <source>
        <strain evidence="2 3">RI</strain>
    </source>
</reference>
<evidence type="ECO:0000259" key="1">
    <source>
        <dbReference type="Pfam" id="PF00646"/>
    </source>
</evidence>
<dbReference type="KEGG" id="bmic:BmR1_04g06955"/>
<dbReference type="Pfam" id="PF00646">
    <property type="entry name" value="F-box"/>
    <property type="match status" value="1"/>
</dbReference>
<dbReference type="RefSeq" id="XP_021337776.1">
    <property type="nucleotide sequence ID" value="XM_021482564.1"/>
</dbReference>
<organism evidence="2 3">
    <name type="scientific">Babesia microti (strain RI)</name>
    <dbReference type="NCBI Taxonomy" id="1133968"/>
    <lineage>
        <taxon>Eukaryota</taxon>
        <taxon>Sar</taxon>
        <taxon>Alveolata</taxon>
        <taxon>Apicomplexa</taxon>
        <taxon>Aconoidasida</taxon>
        <taxon>Piroplasmida</taxon>
        <taxon>Babesiidae</taxon>
        <taxon>Babesia</taxon>
    </lineage>
</organism>
<dbReference type="Proteomes" id="UP000002899">
    <property type="component" value="Chromosome IV"/>
</dbReference>
<dbReference type="GeneID" id="24426038"/>
<gene>
    <name evidence="2" type="ORF">BmR1_04g06955</name>
</gene>
<sequence>MCGECSLADELIEKACKIRGSAYYLNAIYVYYESKLSEDDLNEYNVKLKISQCLKENLHIVQIDNPLCVLHKIYELTRERDLTEKLFKNQSIDIYHEGICCILSYLDVHSLISFSLCSKDINKGVKSYLTKSLYDLPFYRLPISSNMNYWLNFIDFFFHQVGDIKPIDRTKYPLTAEMLKSNNQLFPITADGMVTHINITIDHLKPHFIVYCNHTNPQAHACSSELKIEGYSKATTKDISVSDFVTEYSTRLEVKSNCPFSKLKLCMLLKQWLECMIMAIEKGNGICEIKLTEYVVNPKHQLIHRVWVQIFCKWGIEPNANVNDTNAKYNKGKDHDAEAQHSLYLTIADHFKWSS</sequence>
<dbReference type="AlphaFoldDB" id="A0A1N6LXU8"/>
<keyword evidence="3" id="KW-1185">Reference proteome</keyword>
<protein>
    <recommendedName>
        <fullName evidence="1">F-box domain-containing protein</fullName>
    </recommendedName>
</protein>
<evidence type="ECO:0000313" key="2">
    <source>
        <dbReference type="EMBL" id="SIO73709.1"/>
    </source>
</evidence>
<dbReference type="InterPro" id="IPR001810">
    <property type="entry name" value="F-box_dom"/>
</dbReference>
<dbReference type="EMBL" id="LN871599">
    <property type="protein sequence ID" value="SIO73709.1"/>
    <property type="molecule type" value="Genomic_DNA"/>
</dbReference>
<reference evidence="2 3" key="3">
    <citation type="journal article" date="2016" name="Sci. Rep.">
        <title>Genome-wide diversity and gene expression profiling of Babesia microti isolates identify polymorphic genes that mediate host-pathogen interactions.</title>
        <authorList>
            <person name="Silva J.C."/>
            <person name="Cornillot E."/>
            <person name="McCracken C."/>
            <person name="Usmani-Brown S."/>
            <person name="Dwivedi A."/>
            <person name="Ifeonu O.O."/>
            <person name="Crabtree J."/>
            <person name="Gotia H.T."/>
            <person name="Virji A.Z."/>
            <person name="Reynes C."/>
            <person name="Colinge J."/>
            <person name="Kumar V."/>
            <person name="Lawres L."/>
            <person name="Pazzi J.E."/>
            <person name="Pablo J.V."/>
            <person name="Hung C."/>
            <person name="Brancato J."/>
            <person name="Kumari P."/>
            <person name="Orvis J."/>
            <person name="Tretina K."/>
            <person name="Chibucos M."/>
            <person name="Ott S."/>
            <person name="Sadzewicz L."/>
            <person name="Sengamalay N."/>
            <person name="Shetty A.C."/>
            <person name="Su Q."/>
            <person name="Tallon L."/>
            <person name="Fraser C.M."/>
            <person name="Frutos R."/>
            <person name="Molina D.M."/>
            <person name="Krause P.J."/>
            <person name="Ben Mamoun C."/>
        </authorList>
    </citation>
    <scope>NUCLEOTIDE SEQUENCE [LARGE SCALE GENOMIC DNA]</scope>
    <source>
        <strain evidence="2 3">RI</strain>
    </source>
</reference>
<dbReference type="InterPro" id="IPR036047">
    <property type="entry name" value="F-box-like_dom_sf"/>
</dbReference>
<reference evidence="2 3" key="1">
    <citation type="journal article" date="2012" name="Nucleic Acids Res.">
        <title>Sequencing of the smallest Apicomplexan genome from the human pathogen Babesia microti.</title>
        <authorList>
            <person name="Cornillot E."/>
            <person name="Hadj-Kaddour K."/>
            <person name="Dassouli A."/>
            <person name="Noel B."/>
            <person name="Ranwez V."/>
            <person name="Vacherie B."/>
            <person name="Augagneur Y."/>
            <person name="Bres V."/>
            <person name="Duclos A."/>
            <person name="Randazzo S."/>
            <person name="Carcy B."/>
            <person name="Debierre-Grockiego F."/>
            <person name="Delbecq S."/>
            <person name="Moubri-Menage K."/>
            <person name="Shams-Eldin H."/>
            <person name="Usmani-Brown S."/>
            <person name="Bringaud F."/>
            <person name="Wincker P."/>
            <person name="Vivares C.P."/>
            <person name="Schwarz R.T."/>
            <person name="Schetters T.P."/>
            <person name="Krause P.J."/>
            <person name="Gorenflot A."/>
            <person name="Berry V."/>
            <person name="Barbe V."/>
            <person name="Ben Mamoun C."/>
        </authorList>
    </citation>
    <scope>NUCLEOTIDE SEQUENCE [LARGE SCALE GENOMIC DNA]</scope>
    <source>
        <strain evidence="2 3">RI</strain>
    </source>
</reference>
<proteinExistence type="predicted"/>
<dbReference type="OrthoDB" id="363892at2759"/>
<feature type="domain" description="F-box" evidence="1">
    <location>
        <begin position="99"/>
        <end position="125"/>
    </location>
</feature>
<name>A0A1N6LXU8_BABMR</name>
<evidence type="ECO:0000313" key="3">
    <source>
        <dbReference type="Proteomes" id="UP000002899"/>
    </source>
</evidence>
<dbReference type="SUPFAM" id="SSF81383">
    <property type="entry name" value="F-box domain"/>
    <property type="match status" value="1"/>
</dbReference>
<dbReference type="VEuPathDB" id="PiroplasmaDB:BmR1_04g06955"/>